<feature type="transmembrane region" description="Helical" evidence="5">
    <location>
        <begin position="103"/>
        <end position="124"/>
    </location>
</feature>
<feature type="transmembrane region" description="Helical" evidence="5">
    <location>
        <begin position="228"/>
        <end position="246"/>
    </location>
</feature>
<feature type="transmembrane region" description="Helical" evidence="5">
    <location>
        <begin position="25"/>
        <end position="47"/>
    </location>
</feature>
<comment type="caution">
    <text evidence="7">The sequence shown here is derived from an EMBL/GenBank/DDBJ whole genome shotgun (WGS) entry which is preliminary data.</text>
</comment>
<dbReference type="GO" id="GO:0016020">
    <property type="term" value="C:membrane"/>
    <property type="evidence" value="ECO:0007669"/>
    <property type="project" value="UniProtKB-SubCell"/>
</dbReference>
<comment type="subcellular location">
    <subcellularLocation>
        <location evidence="1">Membrane</location>
        <topology evidence="1">Multi-pass membrane protein</topology>
    </subcellularLocation>
</comment>
<dbReference type="InterPro" id="IPR052902">
    <property type="entry name" value="ABC-2_transporter"/>
</dbReference>
<keyword evidence="3 5" id="KW-1133">Transmembrane helix</keyword>
<evidence type="ECO:0000256" key="1">
    <source>
        <dbReference type="ARBA" id="ARBA00004141"/>
    </source>
</evidence>
<protein>
    <recommendedName>
        <fullName evidence="6">ABC-2 type transporter transmembrane domain-containing protein</fullName>
    </recommendedName>
</protein>
<feature type="transmembrane region" description="Helical" evidence="5">
    <location>
        <begin position="173"/>
        <end position="191"/>
    </location>
</feature>
<dbReference type="PANTHER" id="PTHR43027:SF1">
    <property type="entry name" value="DOXORUBICIN RESISTANCE ABC TRANSPORTER PERMEASE PROTEIN DRRC-RELATED"/>
    <property type="match status" value="1"/>
</dbReference>
<dbReference type="Proteomes" id="UP000178558">
    <property type="component" value="Unassembled WGS sequence"/>
</dbReference>
<evidence type="ECO:0000259" key="6">
    <source>
        <dbReference type="Pfam" id="PF01061"/>
    </source>
</evidence>
<feature type="domain" description="ABC-2 type transporter transmembrane" evidence="6">
    <location>
        <begin position="8"/>
        <end position="217"/>
    </location>
</feature>
<evidence type="ECO:0000256" key="3">
    <source>
        <dbReference type="ARBA" id="ARBA00022989"/>
    </source>
</evidence>
<organism evidence="7 8">
    <name type="scientific">Candidatus Roizmanbacteria bacterium RIFCSPLOWO2_01_FULL_40_42</name>
    <dbReference type="NCBI Taxonomy" id="1802066"/>
    <lineage>
        <taxon>Bacteria</taxon>
        <taxon>Candidatus Roizmaniibacteriota</taxon>
    </lineage>
</organism>
<feature type="transmembrane region" description="Helical" evidence="5">
    <location>
        <begin position="144"/>
        <end position="164"/>
    </location>
</feature>
<dbReference type="GO" id="GO:0140359">
    <property type="term" value="F:ABC-type transporter activity"/>
    <property type="evidence" value="ECO:0007669"/>
    <property type="project" value="InterPro"/>
</dbReference>
<name>A0A1F7J2S9_9BACT</name>
<dbReference type="PANTHER" id="PTHR43027">
    <property type="entry name" value="DOXORUBICIN RESISTANCE ABC TRANSPORTER PERMEASE PROTEIN DRRC-RELATED"/>
    <property type="match status" value="1"/>
</dbReference>
<evidence type="ECO:0000256" key="4">
    <source>
        <dbReference type="ARBA" id="ARBA00023136"/>
    </source>
</evidence>
<gene>
    <name evidence="7" type="ORF">A3B50_03795</name>
</gene>
<sequence length="264" mass="30639">MKLHLHTIKAILLQEFYMTKRSLEIIVDVFYFSVVTVVVYGLTTSYFTRQSNQIYPHYLYVGLLLWEIIRINQYTLSVGALWNIWSHNLTNMFVGPLSIAEYLFSYMFSGLFKSIIVFVGISLMAKYLFQFDIFSLGWINLTTFYINLTIFSWTTGILILGLIFKYGTRIQSIAWGLVFIFQPLTASFFPVDALPPLLQKVAYFMPPTYVFEAARAGLTNPLVDWHSFWISLGLNVVYFALSIWYFNAMFNSSKMNGQFVKNES</sequence>
<accession>A0A1F7J2S9</accession>
<reference evidence="7 8" key="1">
    <citation type="journal article" date="2016" name="Nat. Commun.">
        <title>Thousands of microbial genomes shed light on interconnected biogeochemical processes in an aquifer system.</title>
        <authorList>
            <person name="Anantharaman K."/>
            <person name="Brown C.T."/>
            <person name="Hug L.A."/>
            <person name="Sharon I."/>
            <person name="Castelle C.J."/>
            <person name="Probst A.J."/>
            <person name="Thomas B.C."/>
            <person name="Singh A."/>
            <person name="Wilkins M.J."/>
            <person name="Karaoz U."/>
            <person name="Brodie E.L."/>
            <person name="Williams K.H."/>
            <person name="Hubbard S.S."/>
            <person name="Banfield J.F."/>
        </authorList>
    </citation>
    <scope>NUCLEOTIDE SEQUENCE [LARGE SCALE GENOMIC DNA]</scope>
</reference>
<evidence type="ECO:0000256" key="2">
    <source>
        <dbReference type="ARBA" id="ARBA00022692"/>
    </source>
</evidence>
<dbReference type="EMBL" id="MGAQ01000024">
    <property type="protein sequence ID" value="OGK49882.1"/>
    <property type="molecule type" value="Genomic_DNA"/>
</dbReference>
<evidence type="ECO:0000313" key="7">
    <source>
        <dbReference type="EMBL" id="OGK49882.1"/>
    </source>
</evidence>
<feature type="transmembrane region" description="Helical" evidence="5">
    <location>
        <begin position="59"/>
        <end position="82"/>
    </location>
</feature>
<keyword evidence="4 5" id="KW-0472">Membrane</keyword>
<evidence type="ECO:0000313" key="8">
    <source>
        <dbReference type="Proteomes" id="UP000178558"/>
    </source>
</evidence>
<dbReference type="InterPro" id="IPR013525">
    <property type="entry name" value="ABC2_TM"/>
</dbReference>
<dbReference type="AlphaFoldDB" id="A0A1F7J2S9"/>
<proteinExistence type="predicted"/>
<keyword evidence="2 5" id="KW-0812">Transmembrane</keyword>
<evidence type="ECO:0000256" key="5">
    <source>
        <dbReference type="SAM" id="Phobius"/>
    </source>
</evidence>
<dbReference type="Pfam" id="PF01061">
    <property type="entry name" value="ABC2_membrane"/>
    <property type="match status" value="1"/>
</dbReference>